<dbReference type="GO" id="GO:0032299">
    <property type="term" value="C:ribonuclease H2 complex"/>
    <property type="evidence" value="ECO:0007669"/>
    <property type="project" value="InterPro"/>
</dbReference>
<comment type="caution">
    <text evidence="1">The sequence shown here is derived from an EMBL/GenBank/DDBJ whole genome shotgun (WGS) entry which is preliminary data.</text>
</comment>
<accession>A0AAP0SCW7</accession>
<gene>
    <name evidence="1" type="ORF">L1049_019658</name>
</gene>
<dbReference type="AlphaFoldDB" id="A0AAP0SCW7"/>
<dbReference type="InterPro" id="IPR013924">
    <property type="entry name" value="RNase_H2_suC"/>
</dbReference>
<dbReference type="Gene3D" id="2.40.128.680">
    <property type="match status" value="1"/>
</dbReference>
<dbReference type="GO" id="GO:0006401">
    <property type="term" value="P:RNA catabolic process"/>
    <property type="evidence" value="ECO:0007669"/>
    <property type="project" value="InterPro"/>
</dbReference>
<organism evidence="1 2">
    <name type="scientific">Liquidambar formosana</name>
    <name type="common">Formosan gum</name>
    <dbReference type="NCBI Taxonomy" id="63359"/>
    <lineage>
        <taxon>Eukaryota</taxon>
        <taxon>Viridiplantae</taxon>
        <taxon>Streptophyta</taxon>
        <taxon>Embryophyta</taxon>
        <taxon>Tracheophyta</taxon>
        <taxon>Spermatophyta</taxon>
        <taxon>Magnoliopsida</taxon>
        <taxon>eudicotyledons</taxon>
        <taxon>Gunneridae</taxon>
        <taxon>Pentapetalae</taxon>
        <taxon>Saxifragales</taxon>
        <taxon>Altingiaceae</taxon>
        <taxon>Liquidambar</taxon>
    </lineage>
</organism>
<dbReference type="Proteomes" id="UP001415857">
    <property type="component" value="Unassembled WGS sequence"/>
</dbReference>
<evidence type="ECO:0000313" key="2">
    <source>
        <dbReference type="Proteomes" id="UP001415857"/>
    </source>
</evidence>
<dbReference type="Pfam" id="PF08615">
    <property type="entry name" value="RNase_H2_suC"/>
    <property type="match status" value="1"/>
</dbReference>
<protein>
    <submittedName>
        <fullName evidence="1">Uncharacterized protein</fullName>
    </submittedName>
</protein>
<dbReference type="PANTHER" id="PTHR47204:SF1">
    <property type="entry name" value="RIBONUCLEASE H2 SUBUNIT C"/>
    <property type="match status" value="1"/>
</dbReference>
<dbReference type="EMBL" id="JBBPBK010000001">
    <property type="protein sequence ID" value="KAK9291709.1"/>
    <property type="molecule type" value="Genomic_DNA"/>
</dbReference>
<reference evidence="1 2" key="1">
    <citation type="journal article" date="2024" name="Plant J.">
        <title>Genome sequences and population genomics reveal climatic adaptation and genomic divergence between two closely related sweetgum species.</title>
        <authorList>
            <person name="Xu W.Q."/>
            <person name="Ren C.Q."/>
            <person name="Zhang X.Y."/>
            <person name="Comes H.P."/>
            <person name="Liu X.H."/>
            <person name="Li Y.G."/>
            <person name="Kettle C.J."/>
            <person name="Jalonen R."/>
            <person name="Gaisberger H."/>
            <person name="Ma Y.Z."/>
            <person name="Qiu Y.X."/>
        </authorList>
    </citation>
    <scope>NUCLEOTIDE SEQUENCE [LARGE SCALE GENOMIC DNA]</scope>
    <source>
        <strain evidence="1">Hangzhou</strain>
    </source>
</reference>
<keyword evidence="2" id="KW-1185">Reference proteome</keyword>
<dbReference type="CDD" id="cd09271">
    <property type="entry name" value="RNase_H2-C"/>
    <property type="match status" value="1"/>
</dbReference>
<sequence length="109" mass="12125">MCVRVFSEAMDGERGSEMVNDGSINLNPTEPVVDLTGQVHQLPCCIKYNGPCSVSHYFKPKQAGIEVEGLTVEEAYFRGRKLQGATILPSGRVFWLCLGKEEPRQSKTY</sequence>
<evidence type="ECO:0000313" key="1">
    <source>
        <dbReference type="EMBL" id="KAK9291709.1"/>
    </source>
</evidence>
<proteinExistence type="predicted"/>
<dbReference type="PANTHER" id="PTHR47204">
    <property type="entry name" value="OS02G0168900 PROTEIN"/>
    <property type="match status" value="1"/>
</dbReference>
<name>A0AAP0SCW7_LIQFO</name>